<sequence>MTELKQMPGHLIRRYQQIAVAVFHRQVDPLGLDLTPVQFAALNTLRVHKDIDQATLAGLIAYDRTTITGVIDRLTAKGLVDRKISPTDRRARVVSLTAEGEAALDRVMPAVEEAQTVMLQGLDAREQQVFMELLTKATEATNDLSRAPLIPLATPEPTEGAE</sequence>
<protein>
    <submittedName>
        <fullName evidence="2">MarR family winged helix-turn-helix transcriptional regulator</fullName>
    </submittedName>
</protein>
<dbReference type="PANTHER" id="PTHR33164:SF95">
    <property type="entry name" value="TRANSCRIPTIONAL REGULATOR"/>
    <property type="match status" value="1"/>
</dbReference>
<dbReference type="Proteomes" id="UP001597327">
    <property type="component" value="Unassembled WGS sequence"/>
</dbReference>
<reference evidence="3" key="1">
    <citation type="journal article" date="2019" name="Int. J. Syst. Evol. Microbiol.">
        <title>The Global Catalogue of Microorganisms (GCM) 10K type strain sequencing project: providing services to taxonomists for standard genome sequencing and annotation.</title>
        <authorList>
            <consortium name="The Broad Institute Genomics Platform"/>
            <consortium name="The Broad Institute Genome Sequencing Center for Infectious Disease"/>
            <person name="Wu L."/>
            <person name="Ma J."/>
        </authorList>
    </citation>
    <scope>NUCLEOTIDE SEQUENCE [LARGE SCALE GENOMIC DNA]</scope>
    <source>
        <strain evidence="3">JCM 3369</strain>
    </source>
</reference>
<gene>
    <name evidence="2" type="ORF">ACFSC7_02965</name>
</gene>
<dbReference type="InterPro" id="IPR036390">
    <property type="entry name" value="WH_DNA-bd_sf"/>
</dbReference>
<accession>A0ABW4JUJ5</accession>
<name>A0ABW4JUJ5_9HYPH</name>
<proteinExistence type="predicted"/>
<dbReference type="InterPro" id="IPR000835">
    <property type="entry name" value="HTH_MarR-typ"/>
</dbReference>
<dbReference type="Gene3D" id="1.10.10.10">
    <property type="entry name" value="Winged helix-like DNA-binding domain superfamily/Winged helix DNA-binding domain"/>
    <property type="match status" value="1"/>
</dbReference>
<feature type="domain" description="HTH marR-type" evidence="1">
    <location>
        <begin position="8"/>
        <end position="139"/>
    </location>
</feature>
<dbReference type="InterPro" id="IPR039422">
    <property type="entry name" value="MarR/SlyA-like"/>
</dbReference>
<dbReference type="RefSeq" id="WP_149891689.1">
    <property type="nucleotide sequence ID" value="NZ_JBHUFA010000001.1"/>
</dbReference>
<evidence type="ECO:0000313" key="3">
    <source>
        <dbReference type="Proteomes" id="UP001597327"/>
    </source>
</evidence>
<evidence type="ECO:0000259" key="1">
    <source>
        <dbReference type="PROSITE" id="PS50995"/>
    </source>
</evidence>
<dbReference type="EMBL" id="JBHUFA010000001">
    <property type="protein sequence ID" value="MFD1694461.1"/>
    <property type="molecule type" value="Genomic_DNA"/>
</dbReference>
<dbReference type="PRINTS" id="PR00598">
    <property type="entry name" value="HTHMARR"/>
</dbReference>
<evidence type="ECO:0000313" key="2">
    <source>
        <dbReference type="EMBL" id="MFD1694461.1"/>
    </source>
</evidence>
<dbReference type="InterPro" id="IPR036388">
    <property type="entry name" value="WH-like_DNA-bd_sf"/>
</dbReference>
<dbReference type="SUPFAM" id="SSF46785">
    <property type="entry name" value="Winged helix' DNA-binding domain"/>
    <property type="match status" value="1"/>
</dbReference>
<keyword evidence="3" id="KW-1185">Reference proteome</keyword>
<comment type="caution">
    <text evidence="2">The sequence shown here is derived from an EMBL/GenBank/DDBJ whole genome shotgun (WGS) entry which is preliminary data.</text>
</comment>
<organism evidence="2 3">
    <name type="scientific">Roseibium aestuarii</name>
    <dbReference type="NCBI Taxonomy" id="2600299"/>
    <lineage>
        <taxon>Bacteria</taxon>
        <taxon>Pseudomonadati</taxon>
        <taxon>Pseudomonadota</taxon>
        <taxon>Alphaproteobacteria</taxon>
        <taxon>Hyphomicrobiales</taxon>
        <taxon>Stappiaceae</taxon>
        <taxon>Roseibium</taxon>
    </lineage>
</organism>
<dbReference type="Pfam" id="PF01047">
    <property type="entry name" value="MarR"/>
    <property type="match status" value="1"/>
</dbReference>
<dbReference type="PANTHER" id="PTHR33164">
    <property type="entry name" value="TRANSCRIPTIONAL REGULATOR, MARR FAMILY"/>
    <property type="match status" value="1"/>
</dbReference>
<dbReference type="PROSITE" id="PS50995">
    <property type="entry name" value="HTH_MARR_2"/>
    <property type="match status" value="1"/>
</dbReference>
<dbReference type="SMART" id="SM00347">
    <property type="entry name" value="HTH_MARR"/>
    <property type="match status" value="1"/>
</dbReference>